<evidence type="ECO:0000256" key="2">
    <source>
        <dbReference type="ARBA" id="ARBA00006375"/>
    </source>
</evidence>
<evidence type="ECO:0008006" key="12">
    <source>
        <dbReference type="Google" id="ProtNLM"/>
    </source>
</evidence>
<gene>
    <name evidence="10" type="ORF">O3G_MSEX003992</name>
</gene>
<evidence type="ECO:0000256" key="1">
    <source>
        <dbReference type="ARBA" id="ARBA00004141"/>
    </source>
</evidence>
<evidence type="ECO:0000256" key="7">
    <source>
        <dbReference type="PROSITE-ProRule" id="PRU00282"/>
    </source>
</evidence>
<dbReference type="AlphaFoldDB" id="A0A922CGY8"/>
<organism evidence="10 11">
    <name type="scientific">Manduca sexta</name>
    <name type="common">Tobacco hawkmoth</name>
    <name type="synonym">Tobacco hornworm</name>
    <dbReference type="NCBI Taxonomy" id="7130"/>
    <lineage>
        <taxon>Eukaryota</taxon>
        <taxon>Metazoa</taxon>
        <taxon>Ecdysozoa</taxon>
        <taxon>Arthropoda</taxon>
        <taxon>Hexapoda</taxon>
        <taxon>Insecta</taxon>
        <taxon>Pterygota</taxon>
        <taxon>Neoptera</taxon>
        <taxon>Endopterygota</taxon>
        <taxon>Lepidoptera</taxon>
        <taxon>Glossata</taxon>
        <taxon>Ditrysia</taxon>
        <taxon>Bombycoidea</taxon>
        <taxon>Sphingidae</taxon>
        <taxon>Sphinginae</taxon>
        <taxon>Sphingini</taxon>
        <taxon>Manduca</taxon>
    </lineage>
</organism>
<dbReference type="Gene3D" id="1.50.40.10">
    <property type="entry name" value="Mitochondrial carrier domain"/>
    <property type="match status" value="1"/>
</dbReference>
<evidence type="ECO:0000256" key="5">
    <source>
        <dbReference type="ARBA" id="ARBA00022737"/>
    </source>
</evidence>
<feature type="transmembrane region" description="Helical" evidence="9">
    <location>
        <begin position="112"/>
        <end position="135"/>
    </location>
</feature>
<evidence type="ECO:0000256" key="9">
    <source>
        <dbReference type="SAM" id="Phobius"/>
    </source>
</evidence>
<dbReference type="GO" id="GO:0016020">
    <property type="term" value="C:membrane"/>
    <property type="evidence" value="ECO:0007669"/>
    <property type="project" value="UniProtKB-SubCell"/>
</dbReference>
<dbReference type="OrthoDB" id="18574at2759"/>
<dbReference type="InterPro" id="IPR002067">
    <property type="entry name" value="MCP"/>
</dbReference>
<dbReference type="EMBL" id="JH668323">
    <property type="protein sequence ID" value="KAG6445549.1"/>
    <property type="molecule type" value="Genomic_DNA"/>
</dbReference>
<keyword evidence="4 7" id="KW-0812">Transmembrane</keyword>
<keyword evidence="11" id="KW-1185">Reference proteome</keyword>
<dbReference type="PANTHER" id="PTHR24089">
    <property type="entry name" value="SOLUTE CARRIER FAMILY 25"/>
    <property type="match status" value="1"/>
</dbReference>
<dbReference type="PROSITE" id="PS50920">
    <property type="entry name" value="SOLCAR"/>
    <property type="match status" value="3"/>
</dbReference>
<keyword evidence="6 7" id="KW-0472">Membrane</keyword>
<feature type="transmembrane region" description="Helical" evidence="9">
    <location>
        <begin position="179"/>
        <end position="198"/>
    </location>
</feature>
<dbReference type="Proteomes" id="UP000791440">
    <property type="component" value="Unassembled WGS sequence"/>
</dbReference>
<comment type="similarity">
    <text evidence="2 8">Belongs to the mitochondrial carrier (TC 2.A.29) family.</text>
</comment>
<evidence type="ECO:0000313" key="10">
    <source>
        <dbReference type="EMBL" id="KAG6445549.1"/>
    </source>
</evidence>
<evidence type="ECO:0000256" key="4">
    <source>
        <dbReference type="ARBA" id="ARBA00022692"/>
    </source>
</evidence>
<dbReference type="PRINTS" id="PR00926">
    <property type="entry name" value="MITOCARRIER"/>
</dbReference>
<dbReference type="SUPFAM" id="SSF103506">
    <property type="entry name" value="Mitochondrial carrier"/>
    <property type="match status" value="1"/>
</dbReference>
<sequence>MVGYQRNDSMTANQKLIAGCVSGVMTRFITQPLDVIKVRTQLQKKALSENERRKWFRTTRMILKEEGIAALWHGHNVGQIHSILAVSSQFYAYELSTKYTADTFGDSKFRPFLQFLCGIFAGCCSATLVLPLDVIRVRQMIVKEQYPSIIKGAREVYATGGILAFYQGLNASLLQMGPAVGISFGIFNLVQTLILSLLSECRDEKCKRASGNVHKPENLLLASTVAGSISGFISKTLTYPFDLVKRRMQISTHKADVRFQVPSTSKDLASCTGLAKCFVQLYKVEGLKGLYRGFKVTIYKAQLTSVVAFTTYELFCYAIREVKAR</sequence>
<proteinExistence type="inferred from homology"/>
<feature type="transmembrane region" description="Helical" evidence="9">
    <location>
        <begin position="219"/>
        <end position="241"/>
    </location>
</feature>
<comment type="subcellular location">
    <subcellularLocation>
        <location evidence="1">Membrane</location>
        <topology evidence="1">Multi-pass membrane protein</topology>
    </subcellularLocation>
</comment>
<comment type="caution">
    <text evidence="10">The sequence shown here is derived from an EMBL/GenBank/DDBJ whole genome shotgun (WGS) entry which is preliminary data.</text>
</comment>
<feature type="repeat" description="Solcar" evidence="7">
    <location>
        <begin position="218"/>
        <end position="318"/>
    </location>
</feature>
<reference evidence="10" key="2">
    <citation type="submission" date="2020-12" db="EMBL/GenBank/DDBJ databases">
        <authorList>
            <person name="Kanost M."/>
        </authorList>
    </citation>
    <scope>NUCLEOTIDE SEQUENCE</scope>
</reference>
<keyword evidence="9" id="KW-1133">Transmembrane helix</keyword>
<dbReference type="Pfam" id="PF00153">
    <property type="entry name" value="Mito_carr"/>
    <property type="match status" value="3"/>
</dbReference>
<protein>
    <recommendedName>
        <fullName evidence="12">Mitochondrial thiamine pyrophosphate carrier</fullName>
    </recommendedName>
</protein>
<evidence type="ECO:0000313" key="11">
    <source>
        <dbReference type="Proteomes" id="UP000791440"/>
    </source>
</evidence>
<evidence type="ECO:0000256" key="6">
    <source>
        <dbReference type="ARBA" id="ARBA00023136"/>
    </source>
</evidence>
<accession>A0A922CGY8</accession>
<keyword evidence="3 8" id="KW-0813">Transport</keyword>
<reference evidence="10" key="1">
    <citation type="journal article" date="2016" name="Insect Biochem. Mol. Biol.">
        <title>Multifaceted biological insights from a draft genome sequence of the tobacco hornworm moth, Manduca sexta.</title>
        <authorList>
            <person name="Kanost M.R."/>
            <person name="Arrese E.L."/>
            <person name="Cao X."/>
            <person name="Chen Y.R."/>
            <person name="Chellapilla S."/>
            <person name="Goldsmith M.R."/>
            <person name="Grosse-Wilde E."/>
            <person name="Heckel D.G."/>
            <person name="Herndon N."/>
            <person name="Jiang H."/>
            <person name="Papanicolaou A."/>
            <person name="Qu J."/>
            <person name="Soulages J.L."/>
            <person name="Vogel H."/>
            <person name="Walters J."/>
            <person name="Waterhouse R.M."/>
            <person name="Ahn S.J."/>
            <person name="Almeida F.C."/>
            <person name="An C."/>
            <person name="Aqrawi P."/>
            <person name="Bretschneider A."/>
            <person name="Bryant W.B."/>
            <person name="Bucks S."/>
            <person name="Chao H."/>
            <person name="Chevignon G."/>
            <person name="Christen J.M."/>
            <person name="Clarke D.F."/>
            <person name="Dittmer N.T."/>
            <person name="Ferguson L.C.F."/>
            <person name="Garavelou S."/>
            <person name="Gordon K.H.J."/>
            <person name="Gunaratna R.T."/>
            <person name="Han Y."/>
            <person name="Hauser F."/>
            <person name="He Y."/>
            <person name="Heidel-Fischer H."/>
            <person name="Hirsh A."/>
            <person name="Hu Y."/>
            <person name="Jiang H."/>
            <person name="Kalra D."/>
            <person name="Klinner C."/>
            <person name="Konig C."/>
            <person name="Kovar C."/>
            <person name="Kroll A.R."/>
            <person name="Kuwar S.S."/>
            <person name="Lee S.L."/>
            <person name="Lehman R."/>
            <person name="Li K."/>
            <person name="Li Z."/>
            <person name="Liang H."/>
            <person name="Lovelace S."/>
            <person name="Lu Z."/>
            <person name="Mansfield J.H."/>
            <person name="McCulloch K.J."/>
            <person name="Mathew T."/>
            <person name="Morton B."/>
            <person name="Muzny D.M."/>
            <person name="Neunemann D."/>
            <person name="Ongeri F."/>
            <person name="Pauchet Y."/>
            <person name="Pu L.L."/>
            <person name="Pyrousis I."/>
            <person name="Rao X.J."/>
            <person name="Redding A."/>
            <person name="Roesel C."/>
            <person name="Sanchez-Gracia A."/>
            <person name="Schaack S."/>
            <person name="Shukla A."/>
            <person name="Tetreau G."/>
            <person name="Wang Y."/>
            <person name="Xiong G.H."/>
            <person name="Traut W."/>
            <person name="Walsh T.K."/>
            <person name="Worley K.C."/>
            <person name="Wu D."/>
            <person name="Wu W."/>
            <person name="Wu Y.Q."/>
            <person name="Zhang X."/>
            <person name="Zou Z."/>
            <person name="Zucker H."/>
            <person name="Briscoe A.D."/>
            <person name="Burmester T."/>
            <person name="Clem R.J."/>
            <person name="Feyereisen R."/>
            <person name="Grimmelikhuijzen C.J.P."/>
            <person name="Hamodrakas S.J."/>
            <person name="Hansson B.S."/>
            <person name="Huguet E."/>
            <person name="Jermiin L.S."/>
            <person name="Lan Q."/>
            <person name="Lehman H.K."/>
            <person name="Lorenzen M."/>
            <person name="Merzendorfer H."/>
            <person name="Michalopoulos I."/>
            <person name="Morton D.B."/>
            <person name="Muthukrishnan S."/>
            <person name="Oakeshott J.G."/>
            <person name="Palmer W."/>
            <person name="Park Y."/>
            <person name="Passarelli A.L."/>
            <person name="Rozas J."/>
            <person name="Schwartz L.M."/>
            <person name="Smith W."/>
            <person name="Southgate A."/>
            <person name="Vilcinskas A."/>
            <person name="Vogt R."/>
            <person name="Wang P."/>
            <person name="Werren J."/>
            <person name="Yu X.Q."/>
            <person name="Zhou J.J."/>
            <person name="Brown S.J."/>
            <person name="Scherer S.E."/>
            <person name="Richards S."/>
            <person name="Blissard G.W."/>
        </authorList>
    </citation>
    <scope>NUCLEOTIDE SEQUENCE</scope>
</reference>
<evidence type="ECO:0000256" key="8">
    <source>
        <dbReference type="RuleBase" id="RU000488"/>
    </source>
</evidence>
<feature type="repeat" description="Solcar" evidence="7">
    <location>
        <begin position="109"/>
        <end position="193"/>
    </location>
</feature>
<dbReference type="InterPro" id="IPR018108">
    <property type="entry name" value="MCP_transmembrane"/>
</dbReference>
<dbReference type="GO" id="GO:0055085">
    <property type="term" value="P:transmembrane transport"/>
    <property type="evidence" value="ECO:0007669"/>
    <property type="project" value="InterPro"/>
</dbReference>
<feature type="repeat" description="Solcar" evidence="7">
    <location>
        <begin position="10"/>
        <end position="99"/>
    </location>
</feature>
<keyword evidence="5" id="KW-0677">Repeat</keyword>
<dbReference type="InterPro" id="IPR023395">
    <property type="entry name" value="MCP_dom_sf"/>
</dbReference>
<name>A0A922CGY8_MANSE</name>
<evidence type="ECO:0000256" key="3">
    <source>
        <dbReference type="ARBA" id="ARBA00022448"/>
    </source>
</evidence>